<keyword evidence="1" id="KW-1133">Transmembrane helix</keyword>
<keyword evidence="1" id="KW-0812">Transmembrane</keyword>
<dbReference type="AlphaFoldDB" id="A0A644ZVX2"/>
<accession>A0A644ZVX2</accession>
<feature type="transmembrane region" description="Helical" evidence="1">
    <location>
        <begin position="6"/>
        <end position="28"/>
    </location>
</feature>
<gene>
    <name evidence="2" type="ORF">SDC9_89454</name>
</gene>
<reference evidence="2" key="1">
    <citation type="submission" date="2019-08" db="EMBL/GenBank/DDBJ databases">
        <authorList>
            <person name="Kucharzyk K."/>
            <person name="Murdoch R.W."/>
            <person name="Higgins S."/>
            <person name="Loffler F."/>
        </authorList>
    </citation>
    <scope>NUCLEOTIDE SEQUENCE</scope>
</reference>
<sequence>MQPDIMIYGIKAAGGFYTFAFARVTFALRAKTHMRMRTNAHICVYRFFQKS</sequence>
<comment type="caution">
    <text evidence="2">The sequence shown here is derived from an EMBL/GenBank/DDBJ whole genome shotgun (WGS) entry which is preliminary data.</text>
</comment>
<protein>
    <submittedName>
        <fullName evidence="2">Uncharacterized protein</fullName>
    </submittedName>
</protein>
<keyword evidence="1" id="KW-0472">Membrane</keyword>
<name>A0A644ZVX2_9ZZZZ</name>
<organism evidence="2">
    <name type="scientific">bioreactor metagenome</name>
    <dbReference type="NCBI Taxonomy" id="1076179"/>
    <lineage>
        <taxon>unclassified sequences</taxon>
        <taxon>metagenomes</taxon>
        <taxon>ecological metagenomes</taxon>
    </lineage>
</organism>
<dbReference type="EMBL" id="VSSQ01009856">
    <property type="protein sequence ID" value="MPM42783.1"/>
    <property type="molecule type" value="Genomic_DNA"/>
</dbReference>
<evidence type="ECO:0000313" key="2">
    <source>
        <dbReference type="EMBL" id="MPM42783.1"/>
    </source>
</evidence>
<proteinExistence type="predicted"/>
<evidence type="ECO:0000256" key="1">
    <source>
        <dbReference type="SAM" id="Phobius"/>
    </source>
</evidence>